<dbReference type="Proteomes" id="UP001461498">
    <property type="component" value="Unassembled WGS sequence"/>
</dbReference>
<evidence type="ECO:0000313" key="3">
    <source>
        <dbReference type="Proteomes" id="UP001461498"/>
    </source>
</evidence>
<dbReference type="SUPFAM" id="SSF56815">
    <property type="entry name" value="Sec1/munc18-like (SM) proteins"/>
    <property type="match status" value="1"/>
</dbReference>
<dbReference type="InterPro" id="IPR027482">
    <property type="entry name" value="Sec1-like_dom2"/>
</dbReference>
<dbReference type="InterPro" id="IPR001619">
    <property type="entry name" value="Sec1-like"/>
</dbReference>
<evidence type="ECO:0000256" key="1">
    <source>
        <dbReference type="ARBA" id="ARBA00009884"/>
    </source>
</evidence>
<comment type="similarity">
    <text evidence="1">Belongs to the STXBP/unc-18/SEC1 family.</text>
</comment>
<dbReference type="Pfam" id="PF00995">
    <property type="entry name" value="Sec1"/>
    <property type="match status" value="1"/>
</dbReference>
<accession>A0AAW1CJU0</accession>
<name>A0AAW1CJU0_9HEMI</name>
<comment type="caution">
    <text evidence="2">The sequence shown here is derived from an EMBL/GenBank/DDBJ whole genome shotgun (WGS) entry which is preliminary data.</text>
</comment>
<dbReference type="InterPro" id="IPR036045">
    <property type="entry name" value="Sec1-like_sf"/>
</dbReference>
<sequence length="649" mass="72851">MVLNVKLASEVSWIEVCKKVKDAIVFVDDLSGECLHWHGGLVRILKSGAKCVKQFSSFENGGENTKAVFIVSSPLVGPPRLILRDLISTSKFNYCVLITSCSPIVLTVATTGNVPETANEMSAVEKLERDMLRWMKIQDGTVEIFHFPISVVPVTKYCFATPPFAKMFPCFAEDLEGKTLYTQMPRNLDLEALPLELQVGVMHLMTTINSLLSHLSVQEEIYCLGILSSLVGSQLQKHRSSALRAKMATSKLSLILIDRTLDLSGVMYAGKEVFLDKVKSVLPPFPGHNIDVAIDVSSICYSKNEKNDFTCMAPGCLHEPQSDTFDLFINKSLNEIVKELYKKLALASNNKIPESVSINELESLILKNFTKKYEQIRIHSDAIQASLGIIETMKSSEISNLEMAEGSQKMLLQSVAAEGNTDEAMRQLKELVKLRKKRGFSFEIILTIITFFYSLIGQKYSINKTLENELQNVIENALLEDKEKFGLTKTILENVDESNVKEFCKKIFTKLQYLKNARSHLNKYSDIAVYEGPVLPLAYNGLIKQLICDIVDVTKPEIPDLRYKANYGLRDNFTSRFSKILNVSKSHVMDNDNILVYVIGGITAQEIKFIKNCFKAYRKNVIIGSTSIVSEVQVLNNLFINDPLKPFVI</sequence>
<reference evidence="2 3" key="1">
    <citation type="submission" date="2022-12" db="EMBL/GenBank/DDBJ databases">
        <title>Chromosome-level genome assembly of true bugs.</title>
        <authorList>
            <person name="Ma L."/>
            <person name="Li H."/>
        </authorList>
    </citation>
    <scope>NUCLEOTIDE SEQUENCE [LARGE SCALE GENOMIC DNA]</scope>
    <source>
        <strain evidence="2">Lab_2022b</strain>
    </source>
</reference>
<keyword evidence="3" id="KW-1185">Reference proteome</keyword>
<protein>
    <recommendedName>
        <fullName evidence="4">Sec1 family domain-containing protein 2</fullName>
    </recommendedName>
</protein>
<dbReference type="EMBL" id="JAPXFL010000012">
    <property type="protein sequence ID" value="KAK9498781.1"/>
    <property type="molecule type" value="Genomic_DNA"/>
</dbReference>
<organism evidence="2 3">
    <name type="scientific">Rhynocoris fuscipes</name>
    <dbReference type="NCBI Taxonomy" id="488301"/>
    <lineage>
        <taxon>Eukaryota</taxon>
        <taxon>Metazoa</taxon>
        <taxon>Ecdysozoa</taxon>
        <taxon>Arthropoda</taxon>
        <taxon>Hexapoda</taxon>
        <taxon>Insecta</taxon>
        <taxon>Pterygota</taxon>
        <taxon>Neoptera</taxon>
        <taxon>Paraneoptera</taxon>
        <taxon>Hemiptera</taxon>
        <taxon>Heteroptera</taxon>
        <taxon>Panheteroptera</taxon>
        <taxon>Cimicomorpha</taxon>
        <taxon>Reduviidae</taxon>
        <taxon>Harpactorinae</taxon>
        <taxon>Harpactorini</taxon>
        <taxon>Rhynocoris</taxon>
    </lineage>
</organism>
<evidence type="ECO:0000313" key="2">
    <source>
        <dbReference type="EMBL" id="KAK9498781.1"/>
    </source>
</evidence>
<evidence type="ECO:0008006" key="4">
    <source>
        <dbReference type="Google" id="ProtNLM"/>
    </source>
</evidence>
<proteinExistence type="inferred from homology"/>
<dbReference type="GO" id="GO:0016192">
    <property type="term" value="P:vesicle-mediated transport"/>
    <property type="evidence" value="ECO:0007669"/>
    <property type="project" value="InterPro"/>
</dbReference>
<dbReference type="PANTHER" id="PTHR11679">
    <property type="entry name" value="VESICLE PROTEIN SORTING-ASSOCIATED"/>
    <property type="match status" value="1"/>
</dbReference>
<gene>
    <name evidence="2" type="ORF">O3M35_003342</name>
</gene>
<dbReference type="AlphaFoldDB" id="A0AAW1CJU0"/>
<dbReference type="Gene3D" id="3.40.50.1910">
    <property type="match status" value="1"/>
</dbReference>